<dbReference type="Pfam" id="PF13338">
    <property type="entry name" value="AbiEi_4"/>
    <property type="match status" value="1"/>
</dbReference>
<organism evidence="2 3">
    <name type="scientific">Nocardioides luteus</name>
    <dbReference type="NCBI Taxonomy" id="1844"/>
    <lineage>
        <taxon>Bacteria</taxon>
        <taxon>Bacillati</taxon>
        <taxon>Actinomycetota</taxon>
        <taxon>Actinomycetes</taxon>
        <taxon>Propionibacteriales</taxon>
        <taxon>Nocardioidaceae</taxon>
        <taxon>Nocardioides</taxon>
    </lineage>
</organism>
<name>A0ABQ5SV32_9ACTN</name>
<dbReference type="InterPro" id="IPR025159">
    <property type="entry name" value="AbiEi_N"/>
</dbReference>
<evidence type="ECO:0000259" key="1">
    <source>
        <dbReference type="Pfam" id="PF13338"/>
    </source>
</evidence>
<proteinExistence type="predicted"/>
<gene>
    <name evidence="2" type="ORF">GCM10017579_13700</name>
</gene>
<sequence>MADMNLEPDDVRLMPIRLRRELLATGYDDAAILRAVRSGQWTRARRGAYVNAAPFASLDERSKHAVRARAAVKQAKTEVVVSHASEIALYPDPIPTWGLDLRNLHLTRRDGRSGRKEAGIQQHRGRLAEGDVVRIGDVDVTSPARALLEVTTMATLEVGIVLASCLLHRRLVTMEQLVQRYSGAMDRWPQTLTTDLVLRLADGRLESVAEGRVFHLCFAQSLPMPCPQYEVRDPSGRVVARLDFAWPDLGVWVEFDGRVKYQELLREGESVTDVVLREKQRQEMIEDLTGWRCIRLTWADLARPEWVAAKIRAAFSRSAAARWLLPSA</sequence>
<feature type="domain" description="AbiEi antitoxin N-terminal" evidence="1">
    <location>
        <begin position="19"/>
        <end position="51"/>
    </location>
</feature>
<dbReference type="EMBL" id="BSEL01000003">
    <property type="protein sequence ID" value="GLJ67334.1"/>
    <property type="molecule type" value="Genomic_DNA"/>
</dbReference>
<keyword evidence="3" id="KW-1185">Reference proteome</keyword>
<reference evidence="2" key="2">
    <citation type="submission" date="2023-01" db="EMBL/GenBank/DDBJ databases">
        <authorList>
            <person name="Sun Q."/>
            <person name="Evtushenko L."/>
        </authorList>
    </citation>
    <scope>NUCLEOTIDE SEQUENCE</scope>
    <source>
        <strain evidence="2">VKM Ac-1246</strain>
    </source>
</reference>
<evidence type="ECO:0000313" key="2">
    <source>
        <dbReference type="EMBL" id="GLJ67334.1"/>
    </source>
</evidence>
<reference evidence="2" key="1">
    <citation type="journal article" date="2014" name="Int. J. Syst. Evol. Microbiol.">
        <title>Complete genome of a new Firmicutes species belonging to the dominant human colonic microbiota ('Ruminococcus bicirculans') reveals two chromosomes and a selective capacity to utilize plant glucans.</title>
        <authorList>
            <consortium name="NISC Comparative Sequencing Program"/>
            <person name="Wegmann U."/>
            <person name="Louis P."/>
            <person name="Goesmann A."/>
            <person name="Henrissat B."/>
            <person name="Duncan S.H."/>
            <person name="Flint H.J."/>
        </authorList>
    </citation>
    <scope>NUCLEOTIDE SEQUENCE</scope>
    <source>
        <strain evidence="2">VKM Ac-1246</strain>
    </source>
</reference>
<protein>
    <recommendedName>
        <fullName evidence="1">AbiEi antitoxin N-terminal domain-containing protein</fullName>
    </recommendedName>
</protein>
<dbReference type="Proteomes" id="UP001142292">
    <property type="component" value="Unassembled WGS sequence"/>
</dbReference>
<evidence type="ECO:0000313" key="3">
    <source>
        <dbReference type="Proteomes" id="UP001142292"/>
    </source>
</evidence>
<accession>A0ABQ5SV32</accession>
<comment type="caution">
    <text evidence="2">The sequence shown here is derived from an EMBL/GenBank/DDBJ whole genome shotgun (WGS) entry which is preliminary data.</text>
</comment>